<dbReference type="AlphaFoldDB" id="A0A370DYV4"/>
<dbReference type="Proteomes" id="UP000255508">
    <property type="component" value="Unassembled WGS sequence"/>
</dbReference>
<dbReference type="Gene3D" id="3.20.20.370">
    <property type="entry name" value="Glycoside hydrolase/deacetylase"/>
    <property type="match status" value="1"/>
</dbReference>
<comment type="caution">
    <text evidence="4">The sequence shown here is derived from an EMBL/GenBank/DDBJ whole genome shotgun (WGS) entry which is preliminary data.</text>
</comment>
<name>A0A370DYV4_9GAMM</name>
<dbReference type="Pfam" id="PF01522">
    <property type="entry name" value="Polysacc_deac_1"/>
    <property type="match status" value="1"/>
</dbReference>
<dbReference type="GO" id="GO:0005576">
    <property type="term" value="C:extracellular region"/>
    <property type="evidence" value="ECO:0007669"/>
    <property type="project" value="UniProtKB-SubCell"/>
</dbReference>
<keyword evidence="2" id="KW-0732">Signal</keyword>
<evidence type="ECO:0000313" key="5">
    <source>
        <dbReference type="Proteomes" id="UP000255508"/>
    </source>
</evidence>
<dbReference type="CDD" id="cd10918">
    <property type="entry name" value="CE4_NodB_like_5s_6s"/>
    <property type="match status" value="1"/>
</dbReference>
<feature type="domain" description="NodB homology" evidence="3">
    <location>
        <begin position="90"/>
        <end position="341"/>
    </location>
</feature>
<reference evidence="4 5" key="1">
    <citation type="journal article" date="2018" name="ISME J.">
        <title>Endosymbiont genomes yield clues of tubeworm success.</title>
        <authorList>
            <person name="Li Y."/>
            <person name="Liles M.R."/>
            <person name="Halanych K.M."/>
        </authorList>
    </citation>
    <scope>NUCLEOTIDE SEQUENCE [LARGE SCALE GENOMIC DNA]</scope>
    <source>
        <strain evidence="4">A1422</strain>
    </source>
</reference>
<dbReference type="GO" id="GO:0005975">
    <property type="term" value="P:carbohydrate metabolic process"/>
    <property type="evidence" value="ECO:0007669"/>
    <property type="project" value="InterPro"/>
</dbReference>
<dbReference type="InterPro" id="IPR051398">
    <property type="entry name" value="Polysacch_Deacetylase"/>
</dbReference>
<protein>
    <submittedName>
        <fullName evidence="4">Polysaccharide deacetylase</fullName>
    </submittedName>
</protein>
<dbReference type="SUPFAM" id="SSF88713">
    <property type="entry name" value="Glycoside hydrolase/deacetylase"/>
    <property type="match status" value="1"/>
</dbReference>
<accession>A0A370DYV4</accession>
<proteinExistence type="predicted"/>
<dbReference type="PROSITE" id="PS51677">
    <property type="entry name" value="NODB"/>
    <property type="match status" value="1"/>
</dbReference>
<evidence type="ECO:0000313" key="4">
    <source>
        <dbReference type="EMBL" id="RDH90323.1"/>
    </source>
</evidence>
<dbReference type="PANTHER" id="PTHR34216">
    <property type="match status" value="1"/>
</dbReference>
<dbReference type="PANTHER" id="PTHR34216:SF3">
    <property type="entry name" value="POLY-BETA-1,6-N-ACETYL-D-GLUCOSAMINE N-DEACETYLASE"/>
    <property type="match status" value="1"/>
</dbReference>
<dbReference type="InterPro" id="IPR011330">
    <property type="entry name" value="Glyco_hydro/deAcase_b/a-brl"/>
</dbReference>
<sequence length="341" mass="38656">MNLKLATLKILYRIGALRTLLFLKRKKITIFTIHGVMDTQEESSSWEPLRPQLAPKYLEQTLELFSRYYNFVTIDEAVAILEGRLPSKPNCCVVTFDDGYRNNATHALPILQKYGVPAVFYVATGHTEEQRPFWVDRLDYALQFANIDGETIRYKETEITIDKSNRGTLARSYSRLRGILKHADMPDIEMRDYFDQLAESLEKQSGMSIKQIVKDDPWSAILTWDEIGDISRSTEITIGSHTVDHVRLGQTEAEASRDQVVRSKKAIEKVIGKSCRHFCYPNGSWNQQAVDILRETGYASAVTTDEGINDPGADPFKLKRISISGKKDPLFLLASTAGLSR</sequence>
<organism evidence="4 5">
    <name type="scientific">endosymbiont of Lamellibrachia luymesi</name>
    <dbReference type="NCBI Taxonomy" id="2200907"/>
    <lineage>
        <taxon>Bacteria</taxon>
        <taxon>Pseudomonadati</taxon>
        <taxon>Pseudomonadota</taxon>
        <taxon>Gammaproteobacteria</taxon>
        <taxon>sulfur-oxidizing symbionts</taxon>
    </lineage>
</organism>
<evidence type="ECO:0000256" key="1">
    <source>
        <dbReference type="ARBA" id="ARBA00004613"/>
    </source>
</evidence>
<evidence type="ECO:0000256" key="2">
    <source>
        <dbReference type="ARBA" id="ARBA00022729"/>
    </source>
</evidence>
<dbReference type="InterPro" id="IPR002509">
    <property type="entry name" value="NODB_dom"/>
</dbReference>
<comment type="subcellular location">
    <subcellularLocation>
        <location evidence="1">Secreted</location>
    </subcellularLocation>
</comment>
<evidence type="ECO:0000259" key="3">
    <source>
        <dbReference type="PROSITE" id="PS51677"/>
    </source>
</evidence>
<gene>
    <name evidence="4" type="ORF">DIZ79_09405</name>
</gene>
<dbReference type="GO" id="GO:0016810">
    <property type="term" value="F:hydrolase activity, acting on carbon-nitrogen (but not peptide) bonds"/>
    <property type="evidence" value="ECO:0007669"/>
    <property type="project" value="InterPro"/>
</dbReference>
<dbReference type="EMBL" id="QFXD01000170">
    <property type="protein sequence ID" value="RDH90323.1"/>
    <property type="molecule type" value="Genomic_DNA"/>
</dbReference>